<dbReference type="Pfam" id="PF01588">
    <property type="entry name" value="tRNA_bind"/>
    <property type="match status" value="1"/>
</dbReference>
<dbReference type="NCBIfam" id="NF045760">
    <property type="entry name" value="YtpR"/>
    <property type="match status" value="1"/>
</dbReference>
<dbReference type="PATRIC" id="fig|1045004.4.peg.1164"/>
<dbReference type="PROSITE" id="PS50886">
    <property type="entry name" value="TRBD"/>
    <property type="match status" value="1"/>
</dbReference>
<dbReference type="OrthoDB" id="9805455at2"/>
<protein>
    <submittedName>
        <fullName evidence="5">tRNA binding domain protein</fullName>
    </submittedName>
</protein>
<dbReference type="RefSeq" id="WP_007746088.1">
    <property type="nucleotide sequence ID" value="NZ_CM001398.1"/>
</dbReference>
<sequence length="202" mass="21908">MLVADYNSGTLIVFLAAEKPDSVVETKDNIIRISKEGKTLAYHFTDLSFPKSGPVTLDSDTIKKLNQKLTDAGFEAELSPDLQPKFVIGLVQSIEKHPNSDHLAIAQVAISKDKSIQIVSGSPNLRTDVKTVVCLPGAILPSGKIIWPGQLRSVDSQAMMAAPRELGLKNAPDRPGMIILPDDFGDVGDPLDFNRANELEFD</sequence>
<evidence type="ECO:0000313" key="6">
    <source>
        <dbReference type="Proteomes" id="UP000004959"/>
    </source>
</evidence>
<keyword evidence="6" id="KW-1185">Reference proteome</keyword>
<dbReference type="EMBL" id="AFVZ01000001">
    <property type="protein sequence ID" value="EHN59265.1"/>
    <property type="molecule type" value="Genomic_DNA"/>
</dbReference>
<keyword evidence="1 3" id="KW-0820">tRNA-binding</keyword>
<reference evidence="5 6" key="1">
    <citation type="journal article" date="2012" name="PLoS ONE">
        <title>Functional divergence in the genus oenococcus as predicted by genome sequencing of the newly-described species, Oenococcus kitaharae.</title>
        <authorList>
            <person name="Borneman A.R."/>
            <person name="McCarthy J.M."/>
            <person name="Chambers P.J."/>
            <person name="Bartowsky E.J."/>
        </authorList>
    </citation>
    <scope>NUCLEOTIDE SEQUENCE [LARGE SCALE GENOMIC DNA]</scope>
    <source>
        <strain evidence="6">DSM17330</strain>
    </source>
</reference>
<dbReference type="InterPro" id="IPR037154">
    <property type="entry name" value="YtpR-like_sf"/>
</dbReference>
<dbReference type="AlphaFoldDB" id="G9WJR6"/>
<comment type="caution">
    <text evidence="5">The sequence shown here is derived from an EMBL/GenBank/DDBJ whole genome shotgun (WGS) entry which is preliminary data.</text>
</comment>
<dbReference type="GO" id="GO:0000049">
    <property type="term" value="F:tRNA binding"/>
    <property type="evidence" value="ECO:0007669"/>
    <property type="project" value="UniProtKB-UniRule"/>
</dbReference>
<dbReference type="CDD" id="cd02796">
    <property type="entry name" value="tRNA_bind_bactPheRS"/>
    <property type="match status" value="1"/>
</dbReference>
<evidence type="ECO:0000256" key="1">
    <source>
        <dbReference type="ARBA" id="ARBA00022555"/>
    </source>
</evidence>
<evidence type="ECO:0000313" key="5">
    <source>
        <dbReference type="EMBL" id="EHN59265.1"/>
    </source>
</evidence>
<dbReference type="InterPro" id="IPR002547">
    <property type="entry name" value="tRNA-bd_dom"/>
</dbReference>
<evidence type="ECO:0000256" key="3">
    <source>
        <dbReference type="PROSITE-ProRule" id="PRU00209"/>
    </source>
</evidence>
<dbReference type="SUPFAM" id="SSF50249">
    <property type="entry name" value="Nucleic acid-binding proteins"/>
    <property type="match status" value="1"/>
</dbReference>
<dbReference type="InterPro" id="IPR027855">
    <property type="entry name" value="DUF4479"/>
</dbReference>
<organism evidence="5 6">
    <name type="scientific">Oenococcus kitaharae DSM 17330</name>
    <dbReference type="NCBI Taxonomy" id="1045004"/>
    <lineage>
        <taxon>Bacteria</taxon>
        <taxon>Bacillati</taxon>
        <taxon>Bacillota</taxon>
        <taxon>Bacilli</taxon>
        <taxon>Lactobacillales</taxon>
        <taxon>Lactobacillaceae</taxon>
        <taxon>Oenococcus</taxon>
    </lineage>
</organism>
<evidence type="ECO:0000259" key="4">
    <source>
        <dbReference type="PROSITE" id="PS50886"/>
    </source>
</evidence>
<feature type="domain" description="TRNA-binding" evidence="4">
    <location>
        <begin position="80"/>
        <end position="192"/>
    </location>
</feature>
<dbReference type="Gene3D" id="2.40.50.140">
    <property type="entry name" value="Nucleic acid-binding proteins"/>
    <property type="match status" value="1"/>
</dbReference>
<accession>G9WJR6</accession>
<dbReference type="Proteomes" id="UP000004959">
    <property type="component" value="Chromosome"/>
</dbReference>
<dbReference type="Gene3D" id="3.30.1940.10">
    <property type="entry name" value="YtpR-like"/>
    <property type="match status" value="1"/>
</dbReference>
<gene>
    <name evidence="5" type="ORF">OKIT_1167</name>
</gene>
<dbReference type="InterPro" id="IPR012340">
    <property type="entry name" value="NA-bd_OB-fold"/>
</dbReference>
<name>G9WJR6_9LACO</name>
<dbReference type="InterPro" id="IPR033714">
    <property type="entry name" value="tRNA_bind_bactPheRS"/>
</dbReference>
<evidence type="ECO:0000256" key="2">
    <source>
        <dbReference type="ARBA" id="ARBA00022884"/>
    </source>
</evidence>
<dbReference type="STRING" id="336988.NT96_07500"/>
<dbReference type="HOGENOM" id="CLU_098250_0_0_9"/>
<dbReference type="eggNOG" id="COG0073">
    <property type="taxonomic scope" value="Bacteria"/>
</dbReference>
<keyword evidence="2 3" id="KW-0694">RNA-binding</keyword>
<proteinExistence type="predicted"/>
<dbReference type="Pfam" id="PF14794">
    <property type="entry name" value="DUF4479"/>
    <property type="match status" value="1"/>
</dbReference>